<dbReference type="EMBL" id="SAVB01000003">
    <property type="protein sequence ID" value="RWR51950.1"/>
    <property type="molecule type" value="Genomic_DNA"/>
</dbReference>
<sequence length="77" mass="8490">MTPRAREVADYIRRNGLNVHACFGPLRRGTVRPFVGGGTVTEAEYRAIMAELYTPPTMADGAEIARARARGAAQRWN</sequence>
<evidence type="ECO:0000313" key="1">
    <source>
        <dbReference type="EMBL" id="RWR51950.1"/>
    </source>
</evidence>
<keyword evidence="2" id="KW-1185">Reference proteome</keyword>
<name>A0A443LS10_9RHOB</name>
<organism evidence="1 2">
    <name type="scientific">Paenirhodobacter ferrireducens</name>
    <dbReference type="NCBI Taxonomy" id="1215032"/>
    <lineage>
        <taxon>Bacteria</taxon>
        <taxon>Pseudomonadati</taxon>
        <taxon>Pseudomonadota</taxon>
        <taxon>Alphaproteobacteria</taxon>
        <taxon>Rhodobacterales</taxon>
        <taxon>Rhodobacter group</taxon>
        <taxon>Paenirhodobacter</taxon>
    </lineage>
</organism>
<comment type="caution">
    <text evidence="1">The sequence shown here is derived from an EMBL/GenBank/DDBJ whole genome shotgun (WGS) entry which is preliminary data.</text>
</comment>
<dbReference type="AlphaFoldDB" id="A0A443LS10"/>
<evidence type="ECO:0000313" key="2">
    <source>
        <dbReference type="Proteomes" id="UP000286594"/>
    </source>
</evidence>
<protein>
    <submittedName>
        <fullName evidence="1">Uncharacterized protein</fullName>
    </submittedName>
</protein>
<proteinExistence type="predicted"/>
<gene>
    <name evidence="1" type="ORF">EOW65_03620</name>
</gene>
<dbReference type="Proteomes" id="UP000286594">
    <property type="component" value="Unassembled WGS sequence"/>
</dbReference>
<dbReference type="RefSeq" id="WP_128147635.1">
    <property type="nucleotide sequence ID" value="NZ_SAVB01000003.1"/>
</dbReference>
<accession>A0A443LS10</accession>
<reference evidence="1 2" key="1">
    <citation type="submission" date="2019-01" db="EMBL/GenBank/DDBJ databases">
        <title>Sinorhodobacter populi sp. nov. isolated from the symptomatic bark tissue of Populus euramericana canker.</title>
        <authorList>
            <person name="Xu G."/>
        </authorList>
    </citation>
    <scope>NUCLEOTIDE SEQUENCE [LARGE SCALE GENOMIC DNA]</scope>
    <source>
        <strain evidence="1 2">CCTCC AB2012026</strain>
    </source>
</reference>